<accession>A0ABV6CLV3</accession>
<proteinExistence type="predicted"/>
<keyword evidence="1" id="KW-0812">Transmembrane</keyword>
<organism evidence="2 3">
    <name type="scientific">Paracoccus rhizosphaerae</name>
    <dbReference type="NCBI Taxonomy" id="1133347"/>
    <lineage>
        <taxon>Bacteria</taxon>
        <taxon>Pseudomonadati</taxon>
        <taxon>Pseudomonadota</taxon>
        <taxon>Alphaproteobacteria</taxon>
        <taxon>Rhodobacterales</taxon>
        <taxon>Paracoccaceae</taxon>
        <taxon>Paracoccus</taxon>
    </lineage>
</organism>
<feature type="transmembrane region" description="Helical" evidence="1">
    <location>
        <begin position="47"/>
        <end position="64"/>
    </location>
</feature>
<reference evidence="2 3" key="1">
    <citation type="submission" date="2024-09" db="EMBL/GenBank/DDBJ databases">
        <authorList>
            <person name="Sun Q."/>
            <person name="Mori K."/>
        </authorList>
    </citation>
    <scope>NUCLEOTIDE SEQUENCE [LARGE SCALE GENOMIC DNA]</scope>
    <source>
        <strain evidence="2 3">CCM 7904</strain>
    </source>
</reference>
<gene>
    <name evidence="2" type="ORF">ACFFIZ_15835</name>
</gene>
<keyword evidence="3" id="KW-1185">Reference proteome</keyword>
<keyword evidence="1" id="KW-1133">Transmembrane helix</keyword>
<sequence>MTWLARALAGPMLWGALFSAVYALHGAGCNLGWTQVSLGPVDLHRGAMWAVWAAGLAVHVLLVVTMPAGQGRARRIIVAGSLIGLVASAFTLFPVIATSTCF</sequence>
<dbReference type="RefSeq" id="WP_265505750.1">
    <property type="nucleotide sequence ID" value="NZ_JAOTBE010000004.1"/>
</dbReference>
<protein>
    <submittedName>
        <fullName evidence="2">Uncharacterized protein</fullName>
    </submittedName>
</protein>
<dbReference type="Proteomes" id="UP001589795">
    <property type="component" value="Unassembled WGS sequence"/>
</dbReference>
<feature type="transmembrane region" description="Helical" evidence="1">
    <location>
        <begin position="76"/>
        <end position="97"/>
    </location>
</feature>
<evidence type="ECO:0000313" key="2">
    <source>
        <dbReference type="EMBL" id="MFC0201735.1"/>
    </source>
</evidence>
<name>A0ABV6CLV3_9RHOB</name>
<evidence type="ECO:0000313" key="3">
    <source>
        <dbReference type="Proteomes" id="UP001589795"/>
    </source>
</evidence>
<keyword evidence="1" id="KW-0472">Membrane</keyword>
<comment type="caution">
    <text evidence="2">The sequence shown here is derived from an EMBL/GenBank/DDBJ whole genome shotgun (WGS) entry which is preliminary data.</text>
</comment>
<evidence type="ECO:0000256" key="1">
    <source>
        <dbReference type="SAM" id="Phobius"/>
    </source>
</evidence>
<dbReference type="EMBL" id="JBHLWQ010000146">
    <property type="protein sequence ID" value="MFC0201735.1"/>
    <property type="molecule type" value="Genomic_DNA"/>
</dbReference>